<evidence type="ECO:0000259" key="3">
    <source>
        <dbReference type="PROSITE" id="PS01124"/>
    </source>
</evidence>
<dbReference type="SMART" id="SM00342">
    <property type="entry name" value="HTH_ARAC"/>
    <property type="match status" value="1"/>
</dbReference>
<proteinExistence type="predicted"/>
<dbReference type="SUPFAM" id="SSF46689">
    <property type="entry name" value="Homeodomain-like"/>
    <property type="match status" value="1"/>
</dbReference>
<dbReference type="Gene3D" id="1.10.10.60">
    <property type="entry name" value="Homeodomain-like"/>
    <property type="match status" value="1"/>
</dbReference>
<keyword evidence="1" id="KW-0805">Transcription regulation</keyword>
<dbReference type="InterPro" id="IPR018060">
    <property type="entry name" value="HTH_AraC"/>
</dbReference>
<dbReference type="Gene3D" id="3.40.50.880">
    <property type="match status" value="1"/>
</dbReference>
<evidence type="ECO:0000256" key="1">
    <source>
        <dbReference type="ARBA" id="ARBA00023015"/>
    </source>
</evidence>
<evidence type="ECO:0000313" key="4">
    <source>
        <dbReference type="EMBL" id="MDT0330646.1"/>
    </source>
</evidence>
<dbReference type="InterPro" id="IPR002818">
    <property type="entry name" value="DJ-1/PfpI"/>
</dbReference>
<accession>A0ABU2MD82</accession>
<protein>
    <submittedName>
        <fullName evidence="4">DJ-1/PfpI family protein</fullName>
    </submittedName>
</protein>
<feature type="domain" description="HTH araC/xylS-type" evidence="3">
    <location>
        <begin position="215"/>
        <end position="304"/>
    </location>
</feature>
<dbReference type="InterPro" id="IPR052158">
    <property type="entry name" value="INH-QAR"/>
</dbReference>
<dbReference type="InterPro" id="IPR009057">
    <property type="entry name" value="Homeodomain-like_sf"/>
</dbReference>
<dbReference type="CDD" id="cd03137">
    <property type="entry name" value="GATase1_AraC_1"/>
    <property type="match status" value="1"/>
</dbReference>
<dbReference type="EMBL" id="JAVREP010000014">
    <property type="protein sequence ID" value="MDT0330646.1"/>
    <property type="molecule type" value="Genomic_DNA"/>
</dbReference>
<dbReference type="Proteomes" id="UP001183390">
    <property type="component" value="Unassembled WGS sequence"/>
</dbReference>
<dbReference type="Pfam" id="PF12833">
    <property type="entry name" value="HTH_18"/>
    <property type="match status" value="1"/>
</dbReference>
<gene>
    <name evidence="4" type="ORF">RM479_19700</name>
</gene>
<dbReference type="Pfam" id="PF01965">
    <property type="entry name" value="DJ-1_PfpI"/>
    <property type="match status" value="1"/>
</dbReference>
<dbReference type="InterPro" id="IPR029062">
    <property type="entry name" value="Class_I_gatase-like"/>
</dbReference>
<dbReference type="SUPFAM" id="SSF52317">
    <property type="entry name" value="Class I glutamine amidotransferase-like"/>
    <property type="match status" value="1"/>
</dbReference>
<comment type="caution">
    <text evidence="4">The sequence shown here is derived from an EMBL/GenBank/DDBJ whole genome shotgun (WGS) entry which is preliminary data.</text>
</comment>
<evidence type="ECO:0000256" key="2">
    <source>
        <dbReference type="ARBA" id="ARBA00023163"/>
    </source>
</evidence>
<dbReference type="RefSeq" id="WP_311513191.1">
    <property type="nucleotide sequence ID" value="NZ_JAVREP010000014.1"/>
</dbReference>
<reference evidence="5" key="1">
    <citation type="submission" date="2023-07" db="EMBL/GenBank/DDBJ databases">
        <title>30 novel species of actinomycetes from the DSMZ collection.</title>
        <authorList>
            <person name="Nouioui I."/>
        </authorList>
    </citation>
    <scope>NUCLEOTIDE SEQUENCE [LARGE SCALE GENOMIC DNA]</scope>
    <source>
        <strain evidence="5">DSM 44743</strain>
    </source>
</reference>
<evidence type="ECO:0000313" key="5">
    <source>
        <dbReference type="Proteomes" id="UP001183390"/>
    </source>
</evidence>
<keyword evidence="2" id="KW-0804">Transcription</keyword>
<organism evidence="4 5">
    <name type="scientific">Nocardiopsis lambiniae</name>
    <dbReference type="NCBI Taxonomy" id="3075539"/>
    <lineage>
        <taxon>Bacteria</taxon>
        <taxon>Bacillati</taxon>
        <taxon>Actinomycetota</taxon>
        <taxon>Actinomycetes</taxon>
        <taxon>Streptosporangiales</taxon>
        <taxon>Nocardiopsidaceae</taxon>
        <taxon>Nocardiopsis</taxon>
    </lineage>
</organism>
<name>A0ABU2MD82_9ACTN</name>
<dbReference type="PANTHER" id="PTHR43130:SF3">
    <property type="entry name" value="HTH-TYPE TRANSCRIPTIONAL REGULATOR RV1931C"/>
    <property type="match status" value="1"/>
</dbReference>
<sequence length="304" mass="32280">MSVVGFLLTPGVHLLDLAGPAQVFSTAADLGLGYEVRYSAAREEVVTAQGLALRVATDALATGPEDLVLVPGWRAGGRVPYRILTEGQAAALTAHRAAGGTVASVCSGAFALGEAGLLDGRRCTTHHGLQNLLARRFPRARVVPDVLYVPDDGVITSAGIASGIDLALYLVTARHGPSAAAAIAREMVVYARRNGDEPQAGVMLRHRGHLVDVVHRVQDVIDARFHEPLPLTELAASARVSERTLTRLFTAATGLTPLRYQQGLRLERAEHLIGAGETVEAAARAVGFRDARMLRRLRSRSEAA</sequence>
<dbReference type="PROSITE" id="PS01124">
    <property type="entry name" value="HTH_ARAC_FAMILY_2"/>
    <property type="match status" value="1"/>
</dbReference>
<keyword evidence="5" id="KW-1185">Reference proteome</keyword>
<dbReference type="PANTHER" id="PTHR43130">
    <property type="entry name" value="ARAC-FAMILY TRANSCRIPTIONAL REGULATOR"/>
    <property type="match status" value="1"/>
</dbReference>